<sequence>MSRIAILLFLSIAFSCSSCAQEPARYGIKVTDSYTHDRSAYTQGLFFYRDTLYESCGQYGESSFRKVNLADGRVLRRLNFDSEYFVEGSVVLDGRLYVLTWQEHKCFVYDASSWKYLGELYNFTEGWGLTTDGESLIMSDGSSMLYFLDPMTFLVRKKTEVKLGDKSVRFLNELEYIDGRVWANVYGSDQIVIINPDNGRVEGVVDCRNLLSRSLRTQTTDVLNGIACNPSDGSIYLTGKFWPRLYRIELVEK</sequence>
<dbReference type="InterPro" id="IPR011044">
    <property type="entry name" value="Quino_amine_DH_bsu"/>
</dbReference>
<comment type="caution">
    <text evidence="2">The sequence shown here is derived from an EMBL/GenBank/DDBJ whole genome shotgun (WGS) entry which is preliminary data.</text>
</comment>
<dbReference type="Pfam" id="PF05096">
    <property type="entry name" value="Glu_cyclase_2"/>
    <property type="match status" value="1"/>
</dbReference>
<dbReference type="Gene3D" id="2.130.10.10">
    <property type="entry name" value="YVTN repeat-like/Quinoprotein amine dehydrogenase"/>
    <property type="match status" value="1"/>
</dbReference>
<proteinExistence type="predicted"/>
<feature type="signal peptide" evidence="1">
    <location>
        <begin position="1"/>
        <end position="20"/>
    </location>
</feature>
<dbReference type="AlphaFoldDB" id="A0A9D9GXJ1"/>
<reference evidence="2" key="1">
    <citation type="submission" date="2020-10" db="EMBL/GenBank/DDBJ databases">
        <authorList>
            <person name="Gilroy R."/>
        </authorList>
    </citation>
    <scope>NUCLEOTIDE SEQUENCE</scope>
    <source>
        <strain evidence="2">15467</strain>
    </source>
</reference>
<reference evidence="2" key="2">
    <citation type="journal article" date="2021" name="PeerJ">
        <title>Extensive microbial diversity within the chicken gut microbiome revealed by metagenomics and culture.</title>
        <authorList>
            <person name="Gilroy R."/>
            <person name="Ravi A."/>
            <person name="Getino M."/>
            <person name="Pursley I."/>
            <person name="Horton D.L."/>
            <person name="Alikhan N.F."/>
            <person name="Baker D."/>
            <person name="Gharbi K."/>
            <person name="Hall N."/>
            <person name="Watson M."/>
            <person name="Adriaenssens E.M."/>
            <person name="Foster-Nyarko E."/>
            <person name="Jarju S."/>
            <person name="Secka A."/>
            <person name="Antonio M."/>
            <person name="Oren A."/>
            <person name="Chaudhuri R.R."/>
            <person name="La Ragione R."/>
            <person name="Hildebrand F."/>
            <person name="Pallen M.J."/>
        </authorList>
    </citation>
    <scope>NUCLEOTIDE SEQUENCE</scope>
    <source>
        <strain evidence="2">15467</strain>
    </source>
</reference>
<dbReference type="PANTHER" id="PTHR31270">
    <property type="entry name" value="GLUTAMINYL-PEPTIDE CYCLOTRANSFERASE"/>
    <property type="match status" value="1"/>
</dbReference>
<dbReference type="PROSITE" id="PS51257">
    <property type="entry name" value="PROKAR_LIPOPROTEIN"/>
    <property type="match status" value="1"/>
</dbReference>
<dbReference type="GO" id="GO:0016603">
    <property type="term" value="F:glutaminyl-peptide cyclotransferase activity"/>
    <property type="evidence" value="ECO:0007669"/>
    <property type="project" value="InterPro"/>
</dbReference>
<name>A0A9D9GXJ1_9BACT</name>
<protein>
    <submittedName>
        <fullName evidence="2">Glutaminyl-peptide cyclotransferase</fullName>
    </submittedName>
</protein>
<evidence type="ECO:0000256" key="1">
    <source>
        <dbReference type="SAM" id="SignalP"/>
    </source>
</evidence>
<gene>
    <name evidence="2" type="ORF">IAC68_00895</name>
</gene>
<evidence type="ECO:0000313" key="2">
    <source>
        <dbReference type="EMBL" id="MBO8428479.1"/>
    </source>
</evidence>
<accession>A0A9D9GXJ1</accession>
<dbReference type="EMBL" id="JADINB010000020">
    <property type="protein sequence ID" value="MBO8428479.1"/>
    <property type="molecule type" value="Genomic_DNA"/>
</dbReference>
<dbReference type="InterPro" id="IPR015943">
    <property type="entry name" value="WD40/YVTN_repeat-like_dom_sf"/>
</dbReference>
<organism evidence="2 3">
    <name type="scientific">Candidatus Egerieousia excrementavium</name>
    <dbReference type="NCBI Taxonomy" id="2840778"/>
    <lineage>
        <taxon>Bacteria</taxon>
        <taxon>Pseudomonadati</taxon>
        <taxon>Bacteroidota</taxon>
        <taxon>Bacteroidia</taxon>
        <taxon>Bacteroidales</taxon>
        <taxon>Candidatus Egerieousia</taxon>
    </lineage>
</organism>
<evidence type="ECO:0000313" key="3">
    <source>
        <dbReference type="Proteomes" id="UP000823635"/>
    </source>
</evidence>
<feature type="chain" id="PRO_5039285558" evidence="1">
    <location>
        <begin position="21"/>
        <end position="253"/>
    </location>
</feature>
<keyword evidence="1" id="KW-0732">Signal</keyword>
<dbReference type="InterPro" id="IPR007788">
    <property type="entry name" value="QCT"/>
</dbReference>
<dbReference type="Proteomes" id="UP000823635">
    <property type="component" value="Unassembled WGS sequence"/>
</dbReference>
<dbReference type="PANTHER" id="PTHR31270:SF1">
    <property type="entry name" value="GLUTAMINYL-PEPTIDE CYCLOTRANSFERASE"/>
    <property type="match status" value="1"/>
</dbReference>
<dbReference type="SUPFAM" id="SSF50969">
    <property type="entry name" value="YVTN repeat-like/Quinoprotein amine dehydrogenase"/>
    <property type="match status" value="1"/>
</dbReference>